<sequence>MTTSLVFRMAAQNLRRYWRKSLSTLLVMAVGILACNVLYGYVDATLDLTSEAFTRWGARGQLMIESPVAEGAAQEDAAKVLLTEEAQRTIDSVLGATPGVMAYARLLEISGLVSDGRTNAIFTGIGQDVEKIRAIKGAEYEYDVVAGKPLWATASTPSMIVGQELARTLSCKVPDVGFSPTKPGEKPEERLFECDRPDFQLSVVTNDGQINAVSFPATGVMDWGIKEINQRLVVLPMKDAQELMNTQSVSKYHVRLAEGVSMEDARDDLMKAFEAKGLKVRIFFWSDRATFYHQVYGLLMGFFGFVLAITLVVSFMSLLNTSYVNFMGRIREFGTLRSMGFSKEFVLSLCWIESLLLALVAGAMGLLASAVVTLSVRMAGLSWVPPGSSNAVPITISWSAPAYTLSLVVLAVVAVGASAIPALKSTRKTIREALSDL</sequence>
<keyword evidence="6 7" id="KW-0472">Membrane</keyword>
<name>A0ABT5DMJ7_9BACT</name>
<evidence type="ECO:0000256" key="6">
    <source>
        <dbReference type="ARBA" id="ARBA00023136"/>
    </source>
</evidence>
<dbReference type="Proteomes" id="UP001221838">
    <property type="component" value="Unassembled WGS sequence"/>
</dbReference>
<accession>A0ABT5DMJ7</accession>
<gene>
    <name evidence="10" type="ORF">POL68_40930</name>
</gene>
<feature type="domain" description="MacB-like periplasmic core" evidence="9">
    <location>
        <begin position="22"/>
        <end position="269"/>
    </location>
</feature>
<evidence type="ECO:0000256" key="1">
    <source>
        <dbReference type="ARBA" id="ARBA00004651"/>
    </source>
</evidence>
<evidence type="ECO:0000259" key="8">
    <source>
        <dbReference type="Pfam" id="PF02687"/>
    </source>
</evidence>
<feature type="transmembrane region" description="Helical" evidence="7">
    <location>
        <begin position="296"/>
        <end position="324"/>
    </location>
</feature>
<keyword evidence="4 7" id="KW-0812">Transmembrane</keyword>
<dbReference type="PANTHER" id="PTHR30489:SF0">
    <property type="entry name" value="LIPOPROTEIN-RELEASING SYSTEM TRANSMEMBRANE PROTEIN LOLE"/>
    <property type="match status" value="1"/>
</dbReference>
<comment type="similarity">
    <text evidence="2">Belongs to the ABC-4 integral membrane protein family. LolC/E subfamily.</text>
</comment>
<evidence type="ECO:0000313" key="10">
    <source>
        <dbReference type="EMBL" id="MDC0714885.1"/>
    </source>
</evidence>
<dbReference type="Pfam" id="PF12704">
    <property type="entry name" value="MacB_PCD"/>
    <property type="match status" value="1"/>
</dbReference>
<dbReference type="RefSeq" id="WP_272145568.1">
    <property type="nucleotide sequence ID" value="NZ_JAQNDM010000002.1"/>
</dbReference>
<keyword evidence="3" id="KW-1003">Cell membrane</keyword>
<dbReference type="EMBL" id="JAQNDM010000002">
    <property type="protein sequence ID" value="MDC0714885.1"/>
    <property type="molecule type" value="Genomic_DNA"/>
</dbReference>
<feature type="domain" description="ABC3 transporter permease C-terminal" evidence="8">
    <location>
        <begin position="305"/>
        <end position="429"/>
    </location>
</feature>
<keyword evidence="5 7" id="KW-1133">Transmembrane helix</keyword>
<evidence type="ECO:0000256" key="4">
    <source>
        <dbReference type="ARBA" id="ARBA00022692"/>
    </source>
</evidence>
<evidence type="ECO:0000259" key="9">
    <source>
        <dbReference type="Pfam" id="PF12704"/>
    </source>
</evidence>
<dbReference type="InterPro" id="IPR051447">
    <property type="entry name" value="Lipoprotein-release_system"/>
</dbReference>
<comment type="subcellular location">
    <subcellularLocation>
        <location evidence="1">Cell membrane</location>
        <topology evidence="1">Multi-pass membrane protein</topology>
    </subcellularLocation>
</comment>
<proteinExistence type="inferred from homology"/>
<evidence type="ECO:0000256" key="2">
    <source>
        <dbReference type="ARBA" id="ARBA00005236"/>
    </source>
</evidence>
<feature type="transmembrane region" description="Helical" evidence="7">
    <location>
        <begin position="21"/>
        <end position="42"/>
    </location>
</feature>
<evidence type="ECO:0000256" key="3">
    <source>
        <dbReference type="ARBA" id="ARBA00022475"/>
    </source>
</evidence>
<dbReference type="InterPro" id="IPR025857">
    <property type="entry name" value="MacB_PCD"/>
</dbReference>
<protein>
    <submittedName>
        <fullName evidence="10">FtsX-like permease family protein</fullName>
    </submittedName>
</protein>
<dbReference type="Pfam" id="PF02687">
    <property type="entry name" value="FtsX"/>
    <property type="match status" value="1"/>
</dbReference>
<comment type="caution">
    <text evidence="10">The sequence shown here is derived from an EMBL/GenBank/DDBJ whole genome shotgun (WGS) entry which is preliminary data.</text>
</comment>
<evidence type="ECO:0000256" key="5">
    <source>
        <dbReference type="ARBA" id="ARBA00022989"/>
    </source>
</evidence>
<reference evidence="10 11" key="1">
    <citation type="submission" date="2022-11" db="EMBL/GenBank/DDBJ databases">
        <title>Minimal conservation of predation-associated metabolite biosynthetic gene clusters underscores biosynthetic potential of Myxococcota including descriptions for ten novel species: Archangium lansinium sp. nov., Myxococcus landrumus sp. nov., Nannocystis bai.</title>
        <authorList>
            <person name="Ahearne A."/>
            <person name="Stevens C."/>
            <person name="Dowd S."/>
        </authorList>
    </citation>
    <scope>NUCLEOTIDE SEQUENCE [LARGE SCALE GENOMIC DNA]</scope>
    <source>
        <strain evidence="10 11">NCWAL01</strain>
    </source>
</reference>
<evidence type="ECO:0000256" key="7">
    <source>
        <dbReference type="SAM" id="Phobius"/>
    </source>
</evidence>
<dbReference type="InterPro" id="IPR003838">
    <property type="entry name" value="ABC3_permease_C"/>
</dbReference>
<keyword evidence="11" id="KW-1185">Reference proteome</keyword>
<dbReference type="PANTHER" id="PTHR30489">
    <property type="entry name" value="LIPOPROTEIN-RELEASING SYSTEM TRANSMEMBRANE PROTEIN LOLE"/>
    <property type="match status" value="1"/>
</dbReference>
<evidence type="ECO:0000313" key="11">
    <source>
        <dbReference type="Proteomes" id="UP001221838"/>
    </source>
</evidence>
<feature type="transmembrane region" description="Helical" evidence="7">
    <location>
        <begin position="345"/>
        <end position="376"/>
    </location>
</feature>
<feature type="transmembrane region" description="Helical" evidence="7">
    <location>
        <begin position="396"/>
        <end position="423"/>
    </location>
</feature>
<organism evidence="10 11">
    <name type="scientific">Stigmatella ashevillensis</name>
    <dbReference type="NCBI Taxonomy" id="2995309"/>
    <lineage>
        <taxon>Bacteria</taxon>
        <taxon>Pseudomonadati</taxon>
        <taxon>Myxococcota</taxon>
        <taxon>Myxococcia</taxon>
        <taxon>Myxococcales</taxon>
        <taxon>Cystobacterineae</taxon>
        <taxon>Archangiaceae</taxon>
        <taxon>Stigmatella</taxon>
    </lineage>
</organism>